<keyword evidence="3" id="KW-0808">Transferase</keyword>
<dbReference type="InterPro" id="IPR022488">
    <property type="entry name" value="PPK2-related"/>
</dbReference>
<dbReference type="PANTHER" id="PTHR34383">
    <property type="entry name" value="POLYPHOSPHATE:AMP PHOSPHOTRANSFERASE-RELATED"/>
    <property type="match status" value="1"/>
</dbReference>
<proteinExistence type="predicted"/>
<feature type="domain" description="Polyphosphate kinase-2-related" evidence="2">
    <location>
        <begin position="275"/>
        <end position="492"/>
    </location>
</feature>
<dbReference type="Pfam" id="PF03976">
    <property type="entry name" value="PPK2"/>
    <property type="match status" value="2"/>
</dbReference>
<dbReference type="PANTHER" id="PTHR34383:SF3">
    <property type="entry name" value="POLYPHOSPHATE:AMP PHOSPHOTRANSFERASE"/>
    <property type="match status" value="1"/>
</dbReference>
<name>A0A2K8UEY4_9GAMM</name>
<dbReference type="NCBIfam" id="TIGR03708">
    <property type="entry name" value="poly_P_AMP_trns"/>
    <property type="match status" value="1"/>
</dbReference>
<feature type="domain" description="Polyphosphate kinase-2-related" evidence="2">
    <location>
        <begin position="11"/>
        <end position="233"/>
    </location>
</feature>
<evidence type="ECO:0000256" key="1">
    <source>
        <dbReference type="SAM" id="MobiDB-lite"/>
    </source>
</evidence>
<accession>A0A2K8UEY4</accession>
<reference evidence="3 4" key="1">
    <citation type="submission" date="2017-03" db="EMBL/GenBank/DDBJ databases">
        <title>Complete genome sequence of Candidatus 'Thiodictyon syntrophicum' sp. nov. strain Cad16T, a photolithoautotroph purple sulfur bacterium isolated from an alpine meromictic lake.</title>
        <authorList>
            <person name="Luedin S.M."/>
            <person name="Pothier J.F."/>
            <person name="Danza F."/>
            <person name="Storelli N."/>
            <person name="Wittwer M."/>
            <person name="Tonolla M."/>
        </authorList>
    </citation>
    <scope>NUCLEOTIDE SEQUENCE [LARGE SCALE GENOMIC DNA]</scope>
    <source>
        <strain evidence="3 4">Cad16T</strain>
    </source>
</reference>
<dbReference type="InterPro" id="IPR022489">
    <property type="entry name" value="PolyP_AMP_Tfrase"/>
</dbReference>
<dbReference type="SUPFAM" id="SSF52540">
    <property type="entry name" value="P-loop containing nucleoside triphosphate hydrolases"/>
    <property type="match status" value="2"/>
</dbReference>
<feature type="region of interest" description="Disordered" evidence="1">
    <location>
        <begin position="234"/>
        <end position="253"/>
    </location>
</feature>
<dbReference type="KEGG" id="tsy:THSYN_26310"/>
<feature type="compositionally biased region" description="Pro residues" evidence="1">
    <location>
        <begin position="514"/>
        <end position="524"/>
    </location>
</feature>
<dbReference type="Proteomes" id="UP000232638">
    <property type="component" value="Chromosome"/>
</dbReference>
<feature type="region of interest" description="Disordered" evidence="1">
    <location>
        <begin position="501"/>
        <end position="536"/>
    </location>
</feature>
<dbReference type="InterPro" id="IPR027417">
    <property type="entry name" value="P-loop_NTPase"/>
</dbReference>
<protein>
    <submittedName>
        <fullName evidence="3">Polyphosphate:AMP phosphotransferase</fullName>
    </submittedName>
</protein>
<evidence type="ECO:0000259" key="2">
    <source>
        <dbReference type="Pfam" id="PF03976"/>
    </source>
</evidence>
<dbReference type="AlphaFoldDB" id="A0A2K8UEY4"/>
<dbReference type="Gene3D" id="3.40.50.300">
    <property type="entry name" value="P-loop containing nucleotide triphosphate hydrolases"/>
    <property type="match status" value="2"/>
</dbReference>
<evidence type="ECO:0000313" key="3">
    <source>
        <dbReference type="EMBL" id="AUB84102.1"/>
    </source>
</evidence>
<evidence type="ECO:0000313" key="4">
    <source>
        <dbReference type="Proteomes" id="UP000232638"/>
    </source>
</evidence>
<dbReference type="OrthoDB" id="9775224at2"/>
<organism evidence="3 4">
    <name type="scientific">Candidatus Thiodictyon syntrophicum</name>
    <dbReference type="NCBI Taxonomy" id="1166950"/>
    <lineage>
        <taxon>Bacteria</taxon>
        <taxon>Pseudomonadati</taxon>
        <taxon>Pseudomonadota</taxon>
        <taxon>Gammaproteobacteria</taxon>
        <taxon>Chromatiales</taxon>
        <taxon>Chromatiaceae</taxon>
        <taxon>Thiodictyon</taxon>
    </lineage>
</organism>
<dbReference type="GO" id="GO:0006797">
    <property type="term" value="P:polyphosphate metabolic process"/>
    <property type="evidence" value="ECO:0007669"/>
    <property type="project" value="InterPro"/>
</dbReference>
<dbReference type="EMBL" id="CP020370">
    <property type="protein sequence ID" value="AUB84102.1"/>
    <property type="molecule type" value="Genomic_DNA"/>
</dbReference>
<dbReference type="RefSeq" id="WP_100921769.1">
    <property type="nucleotide sequence ID" value="NZ_CP020370.1"/>
</dbReference>
<sequence>MFEATKVGRTVSKEDFKGQQEELRTLLLEAQRELRETNIPVVVLVSGVEGAGKGEVVNRLNEWLDTRGVQTFAFWDETDEERARPRYWRFWRTLPPRGDITILFGGWYAAPIEHRFQGHCTDAELDAELNRIVEFERMLIQDGALIVKFWFHMSEENQKACLNALSRDDRSRWKMMPQKAKFSEHYRVFEQVAERVVQHTDQGISPWHLVEAEDPRYRDLTVGKTLLHAIRTRLNSPGVPDQGTTTAGADMPSGAQAQITVLDKLDLSKSLPTPKYKTRMTELQKEINELAWHAYNAKRSTVLMFEGVDAGGKGGAIRRITSAIDARLYRTIPVAAPTDEEKAHHYLWRFWRQVPRAGYITIYDRSWYGRVLVERVEGYASDTEWRRAYSEINRFEEQLVGSGIVLLKFWIHIDQDEQLKRFQDREETAYKRYKITADDWRNREKWPAYKEAVNEMVARTSTQHAPWTLVEGNDKPYARVKVMRTICESLERALAAGRPSISGYVPCGDKRPAAPTPVPAPAPSGTPVAKDPKGKG</sequence>
<keyword evidence="4" id="KW-1185">Reference proteome</keyword>
<gene>
    <name evidence="3" type="ORF">THSYN_26310</name>
</gene>
<dbReference type="GO" id="GO:0043751">
    <property type="term" value="F:polyphosphate:AMP phosphotransferase activity"/>
    <property type="evidence" value="ECO:0007669"/>
    <property type="project" value="InterPro"/>
</dbReference>